<name>A0ABT2HK25_9MICO</name>
<dbReference type="PANTHER" id="PTHR42791:SF1">
    <property type="entry name" value="N-ACETYLTRANSFERASE DOMAIN-CONTAINING PROTEIN"/>
    <property type="match status" value="1"/>
</dbReference>
<protein>
    <submittedName>
        <fullName evidence="2">GNAT family N-acetyltransferase</fullName>
    </submittedName>
</protein>
<organism evidence="2 3">
    <name type="scientific">Curtobacterium citreum</name>
    <dbReference type="NCBI Taxonomy" id="2036"/>
    <lineage>
        <taxon>Bacteria</taxon>
        <taxon>Bacillati</taxon>
        <taxon>Actinomycetota</taxon>
        <taxon>Actinomycetes</taxon>
        <taxon>Micrococcales</taxon>
        <taxon>Microbacteriaceae</taxon>
        <taxon>Curtobacterium</taxon>
    </lineage>
</organism>
<dbReference type="PANTHER" id="PTHR42791">
    <property type="entry name" value="GNAT FAMILY ACETYLTRANSFERASE"/>
    <property type="match status" value="1"/>
</dbReference>
<reference evidence="2 3" key="1">
    <citation type="submission" date="2022-08" db="EMBL/GenBank/DDBJ databases">
        <title>Taxonomy of Curtobacterium flaccumfaciens.</title>
        <authorList>
            <person name="Osdaghi E."/>
            <person name="Taghavi S.M."/>
            <person name="Hamidizade M."/>
            <person name="Abachi H."/>
            <person name="Fazliarab A."/>
            <person name="Baeyen S."/>
            <person name="Portier P."/>
            <person name="Van Vaerenbergh J."/>
            <person name="Jacques M.-A."/>
        </authorList>
    </citation>
    <scope>NUCLEOTIDE SEQUENCE [LARGE SCALE GENOMIC DNA]</scope>
    <source>
        <strain evidence="2 3">LMG8786T</strain>
    </source>
</reference>
<dbReference type="Proteomes" id="UP001652264">
    <property type="component" value="Unassembled WGS sequence"/>
</dbReference>
<proteinExistence type="predicted"/>
<evidence type="ECO:0000259" key="1">
    <source>
        <dbReference type="PROSITE" id="PS51186"/>
    </source>
</evidence>
<dbReference type="InterPro" id="IPR000182">
    <property type="entry name" value="GNAT_dom"/>
</dbReference>
<dbReference type="InterPro" id="IPR052523">
    <property type="entry name" value="Trichothecene_AcTrans"/>
</dbReference>
<gene>
    <name evidence="2" type="ORF">NYQ28_13750</name>
</gene>
<dbReference type="InterPro" id="IPR016181">
    <property type="entry name" value="Acyl_CoA_acyltransferase"/>
</dbReference>
<dbReference type="GeneID" id="95322676"/>
<dbReference type="Pfam" id="PF00583">
    <property type="entry name" value="Acetyltransf_1"/>
    <property type="match status" value="1"/>
</dbReference>
<evidence type="ECO:0000313" key="2">
    <source>
        <dbReference type="EMBL" id="MCS6523633.1"/>
    </source>
</evidence>
<dbReference type="Gene3D" id="3.40.630.30">
    <property type="match status" value="1"/>
</dbReference>
<dbReference type="PROSITE" id="PS51186">
    <property type="entry name" value="GNAT"/>
    <property type="match status" value="1"/>
</dbReference>
<comment type="caution">
    <text evidence="2">The sequence shown here is derived from an EMBL/GenBank/DDBJ whole genome shotgun (WGS) entry which is preliminary data.</text>
</comment>
<dbReference type="CDD" id="cd04301">
    <property type="entry name" value="NAT_SF"/>
    <property type="match status" value="1"/>
</dbReference>
<sequence length="207" mass="22115">MSITVRPAAEHEVPAAAAVLAEAFADDPVLRAFRPARSNEDRVLVLTDLFTALVRSVPPASRALDVAVEDGRVVGAAFWQAPRPHAGGALAFLRQVPAFLRTLGVGGALRAVRHLGRMDRARPEAPHWYLAEIGVAAVARGRGVGGLLLEHALDRVDGRGEDAYLESSTPQNRRLYRRHGFGDGAPITGLGAARPVSMWRPAATATR</sequence>
<feature type="domain" description="N-acetyltransferase" evidence="1">
    <location>
        <begin position="3"/>
        <end position="203"/>
    </location>
</feature>
<dbReference type="EMBL" id="JANVAD010000007">
    <property type="protein sequence ID" value="MCS6523633.1"/>
    <property type="molecule type" value="Genomic_DNA"/>
</dbReference>
<dbReference type="SUPFAM" id="SSF55729">
    <property type="entry name" value="Acyl-CoA N-acyltransferases (Nat)"/>
    <property type="match status" value="1"/>
</dbReference>
<keyword evidence="3" id="KW-1185">Reference proteome</keyword>
<evidence type="ECO:0000313" key="3">
    <source>
        <dbReference type="Proteomes" id="UP001652264"/>
    </source>
</evidence>
<dbReference type="RefSeq" id="WP_229666913.1">
    <property type="nucleotide sequence ID" value="NZ_BMNV01000009.1"/>
</dbReference>
<accession>A0ABT2HK25</accession>